<evidence type="ECO:0000313" key="1">
    <source>
        <dbReference type="EMBL" id="CAB0020317.1"/>
    </source>
</evidence>
<dbReference type="Proteomes" id="UP000479000">
    <property type="component" value="Unassembled WGS sequence"/>
</dbReference>
<name>A0A6H5HT69_9HEMI</name>
<reference evidence="1 2" key="1">
    <citation type="submission" date="2020-02" db="EMBL/GenBank/DDBJ databases">
        <authorList>
            <person name="Ferguson B K."/>
        </authorList>
    </citation>
    <scope>NUCLEOTIDE SEQUENCE [LARGE SCALE GENOMIC DNA]</scope>
</reference>
<evidence type="ECO:0000313" key="2">
    <source>
        <dbReference type="Proteomes" id="UP000479000"/>
    </source>
</evidence>
<dbReference type="EMBL" id="CADCXU010035210">
    <property type="protein sequence ID" value="CAB0020317.1"/>
    <property type="molecule type" value="Genomic_DNA"/>
</dbReference>
<keyword evidence="2" id="KW-1185">Reference proteome</keyword>
<gene>
    <name evidence="1" type="ORF">NTEN_LOCUS23908</name>
</gene>
<proteinExistence type="predicted"/>
<protein>
    <submittedName>
        <fullName evidence="1">Uncharacterized protein</fullName>
    </submittedName>
</protein>
<accession>A0A6H5HT69</accession>
<sequence length="152" mass="17638">MVHTKFLYCQRTFELINEIIKIINGKIFSRIRTWHYLLSKQTSYLFGNRDPVGKSGRRIALRAKPKKLIFDFGNSQYNGRISEIIQIALHNESHSRTRIDWAKKQGVSHSQGYTDAVRPVMMTEEGTRVRNSARIEKQTRRRVTLSSSISIG</sequence>
<organism evidence="1 2">
    <name type="scientific">Nesidiocoris tenuis</name>
    <dbReference type="NCBI Taxonomy" id="355587"/>
    <lineage>
        <taxon>Eukaryota</taxon>
        <taxon>Metazoa</taxon>
        <taxon>Ecdysozoa</taxon>
        <taxon>Arthropoda</taxon>
        <taxon>Hexapoda</taxon>
        <taxon>Insecta</taxon>
        <taxon>Pterygota</taxon>
        <taxon>Neoptera</taxon>
        <taxon>Paraneoptera</taxon>
        <taxon>Hemiptera</taxon>
        <taxon>Heteroptera</taxon>
        <taxon>Panheteroptera</taxon>
        <taxon>Cimicomorpha</taxon>
        <taxon>Miridae</taxon>
        <taxon>Dicyphina</taxon>
        <taxon>Nesidiocoris</taxon>
    </lineage>
</organism>
<dbReference type="AlphaFoldDB" id="A0A6H5HT69"/>